<sequence length="1477" mass="166484">MEVIQDIRSQNAAPDSAVWKQADPSTLSALTSLRENLHHACDSLADDLYASDSHFILELVQNADDNTYGPGVTPTLAISLDVDNLIVACNEVGFEERQVRAICKIGASTKKDQQGYIGEKGIGFKSVFKVADKVFISSGPYKFIFDKHAELGMITPSWAENCPSRQDWTKFTLQLSNGTPTQLKLYLDQNINSTLLLFLRKLRCLEIDTGLIKFVVQRMDLEPNVVTLRRGSGPNVSGSSYLLVKRVVETRPGEKKRSNITQTEIVLGFPLQSDGGPKIGQQAVHAFLPIRNYGLYFLIQADFLTSANREDILSGSLWNQSIRNELVSVFMDAMVELRSRPELALVWYRYIPSSQIQHAFFDPFKNSLLDRLRASNILRSADGTLHRPSQLLVVLSKYSDDDGVPLIPERFLSSNFHYLSPEYNLFDQYSTVLRDLGVQDLSDSQFIDGLSRMNLDSAIKEQSASWYEAVCTQLTKLRWSFKNPIKALRIVPLQDGSWTSLGSDKLFFSSEVVDIPRDLGLCLLAKLDDRSSRFSLFAELGVQKADPLAISKKIQDLHDRRPSPAHIITHARFLFAHRDQLGYSNLRLYLLDKNGHLAKATDLYMNSGEAEIMPLSSIISPSHFLNESYLVPPSKSSNHEWHAWLRDTLHVNVMPRVTSGRFSAEFLEFLTNPNSGTGQILRALRDYWPRLKPVVMSAEVKALGDKISVICHDHTFFRLSTTALCRGPLKHFTHLQFIDVEDPDNESWNFLGELGVILRLDGPMYLKWLRRLRQANSDDATAVRSIYKQLEARFNEDDNSSAISDAFRGECLIFVPPQSPSGQGEWISRSNVVWSGGPPSMLSKVDLKRFYPELTTFFRHQLRIPPCPKDILFQELIALISSCDSTGYVISNEVHRRVSHILEDISMIISQNALAKILNPPWISDLALHRIFPVRLAGTKQLKLRSLDEEFYLPDTSGKFFSMFGTRVDMVELEEKFSLRRIRSLLETDHFRRVQSHYLDEAVSCQSACLGDRVPDIEIQEDYLMRANLIQRQGPFYPVLQDLTSTRMLYAEHRLFESEANLLQIKFQNLVVFKAESVVSTYTIEDISDRKEEDLIIEEEPNRLVVLISNNCDSTQYGLQFSKQLAIISGLNKDKLFGIICCPLQLAALYLDQQGIGQRLDVAKAAGDSWAFDMAHNLSVETTEGGWKTIRPSMAPEPAPHYPSDSVKHPTGDSIDMQTTLIALNMQMVSDAARQSVFPVQMVNPNPGEQAIGTVLPQVPDDALVSAHHLGSGSQFFIEASNDEGPTSQTQERPGSGVAPFVRRTQTTPAERANGVLGEYFIYELLRKNLPDFTMDNWTSELRGEIPDFPPHSAGSMADFHYTDEQGVLTRTLFGEDIYKKWADHWPQYYLEVKSTSGQHQTVPFHMSSRQLELVCQASLLTLGAQDLIPTAVYVLVRVWKIRSQAPSFAFSPDPHCKVYTGGLKVISDVEVVLKTL</sequence>
<protein>
    <recommendedName>
        <fullName evidence="1">Sacsin/Nov domain-containing protein</fullName>
    </recommendedName>
</protein>
<dbReference type="PANTHER" id="PTHR32387">
    <property type="entry name" value="WU:FJ29H11"/>
    <property type="match status" value="1"/>
</dbReference>
<dbReference type="NCBIfam" id="NF047352">
    <property type="entry name" value="P_loop_sacsin"/>
    <property type="match status" value="1"/>
</dbReference>
<proteinExistence type="predicted"/>
<evidence type="ECO:0000259" key="1">
    <source>
        <dbReference type="Pfam" id="PF25794"/>
    </source>
</evidence>
<dbReference type="Proteomes" id="UP001215280">
    <property type="component" value="Unassembled WGS sequence"/>
</dbReference>
<evidence type="ECO:0000313" key="3">
    <source>
        <dbReference type="Proteomes" id="UP001215280"/>
    </source>
</evidence>
<dbReference type="Pfam" id="PF25794">
    <property type="entry name" value="SACS"/>
    <property type="match status" value="1"/>
</dbReference>
<dbReference type="EMBL" id="JARJLG010000226">
    <property type="protein sequence ID" value="KAJ7725654.1"/>
    <property type="molecule type" value="Genomic_DNA"/>
</dbReference>
<dbReference type="InterPro" id="IPR058210">
    <property type="entry name" value="SACS/Nov_dom"/>
</dbReference>
<keyword evidence="3" id="KW-1185">Reference proteome</keyword>
<dbReference type="SUPFAM" id="SSF55874">
    <property type="entry name" value="ATPase domain of HSP90 chaperone/DNA topoisomerase II/histidine kinase"/>
    <property type="match status" value="1"/>
</dbReference>
<accession>A0AAD7MNW8</accession>
<dbReference type="InterPro" id="IPR052957">
    <property type="entry name" value="Auxin_embryo_med"/>
</dbReference>
<comment type="caution">
    <text evidence="2">The sequence shown here is derived from an EMBL/GenBank/DDBJ whole genome shotgun (WGS) entry which is preliminary data.</text>
</comment>
<name>A0AAD7MNW8_9AGAR</name>
<dbReference type="InterPro" id="IPR036890">
    <property type="entry name" value="HATPase_C_sf"/>
</dbReference>
<dbReference type="PANTHER" id="PTHR32387:SF0">
    <property type="entry name" value="PROTEIN NO VEIN"/>
    <property type="match status" value="1"/>
</dbReference>
<evidence type="ECO:0000313" key="2">
    <source>
        <dbReference type="EMBL" id="KAJ7725654.1"/>
    </source>
</evidence>
<feature type="domain" description="Sacsin/Nov" evidence="1">
    <location>
        <begin position="45"/>
        <end position="151"/>
    </location>
</feature>
<reference evidence="2" key="1">
    <citation type="submission" date="2023-03" db="EMBL/GenBank/DDBJ databases">
        <title>Massive genome expansion in bonnet fungi (Mycena s.s.) driven by repeated elements and novel gene families across ecological guilds.</title>
        <authorList>
            <consortium name="Lawrence Berkeley National Laboratory"/>
            <person name="Harder C.B."/>
            <person name="Miyauchi S."/>
            <person name="Viragh M."/>
            <person name="Kuo A."/>
            <person name="Thoen E."/>
            <person name="Andreopoulos B."/>
            <person name="Lu D."/>
            <person name="Skrede I."/>
            <person name="Drula E."/>
            <person name="Henrissat B."/>
            <person name="Morin E."/>
            <person name="Kohler A."/>
            <person name="Barry K."/>
            <person name="LaButti K."/>
            <person name="Morin E."/>
            <person name="Salamov A."/>
            <person name="Lipzen A."/>
            <person name="Mereny Z."/>
            <person name="Hegedus B."/>
            <person name="Baldrian P."/>
            <person name="Stursova M."/>
            <person name="Weitz H."/>
            <person name="Taylor A."/>
            <person name="Grigoriev I.V."/>
            <person name="Nagy L.G."/>
            <person name="Martin F."/>
            <person name="Kauserud H."/>
        </authorList>
    </citation>
    <scope>NUCLEOTIDE SEQUENCE</scope>
    <source>
        <strain evidence="2">CBHHK188m</strain>
    </source>
</reference>
<gene>
    <name evidence="2" type="ORF">DFH07DRAFT_931477</name>
</gene>
<dbReference type="Gene3D" id="3.30.565.10">
    <property type="entry name" value="Histidine kinase-like ATPase, C-terminal domain"/>
    <property type="match status" value="1"/>
</dbReference>
<organism evidence="2 3">
    <name type="scientific">Mycena maculata</name>
    <dbReference type="NCBI Taxonomy" id="230809"/>
    <lineage>
        <taxon>Eukaryota</taxon>
        <taxon>Fungi</taxon>
        <taxon>Dikarya</taxon>
        <taxon>Basidiomycota</taxon>
        <taxon>Agaricomycotina</taxon>
        <taxon>Agaricomycetes</taxon>
        <taxon>Agaricomycetidae</taxon>
        <taxon>Agaricales</taxon>
        <taxon>Marasmiineae</taxon>
        <taxon>Mycenaceae</taxon>
        <taxon>Mycena</taxon>
    </lineage>
</organism>